<keyword evidence="3" id="KW-1185">Reference proteome</keyword>
<dbReference type="GO" id="GO:0003964">
    <property type="term" value="F:RNA-directed DNA polymerase activity"/>
    <property type="evidence" value="ECO:0007669"/>
    <property type="project" value="UniProtKB-KW"/>
</dbReference>
<accession>A0ABQ5EQI7</accession>
<dbReference type="Pfam" id="PF13966">
    <property type="entry name" value="zf-RVT"/>
    <property type="match status" value="1"/>
</dbReference>
<organism evidence="2 3">
    <name type="scientific">Tanacetum coccineum</name>
    <dbReference type="NCBI Taxonomy" id="301880"/>
    <lineage>
        <taxon>Eukaryota</taxon>
        <taxon>Viridiplantae</taxon>
        <taxon>Streptophyta</taxon>
        <taxon>Embryophyta</taxon>
        <taxon>Tracheophyta</taxon>
        <taxon>Spermatophyta</taxon>
        <taxon>Magnoliopsida</taxon>
        <taxon>eudicotyledons</taxon>
        <taxon>Gunneridae</taxon>
        <taxon>Pentapetalae</taxon>
        <taxon>asterids</taxon>
        <taxon>campanulids</taxon>
        <taxon>Asterales</taxon>
        <taxon>Asteraceae</taxon>
        <taxon>Asteroideae</taxon>
        <taxon>Anthemideae</taxon>
        <taxon>Anthemidinae</taxon>
        <taxon>Tanacetum</taxon>
    </lineage>
</organism>
<reference evidence="2" key="1">
    <citation type="journal article" date="2022" name="Int. J. Mol. Sci.">
        <title>Draft Genome of Tanacetum Coccineum: Genomic Comparison of Closely Related Tanacetum-Family Plants.</title>
        <authorList>
            <person name="Yamashiro T."/>
            <person name="Shiraishi A."/>
            <person name="Nakayama K."/>
            <person name="Satake H."/>
        </authorList>
    </citation>
    <scope>NUCLEOTIDE SEQUENCE</scope>
</reference>
<evidence type="ECO:0000313" key="3">
    <source>
        <dbReference type="Proteomes" id="UP001151760"/>
    </source>
</evidence>
<reference evidence="2" key="2">
    <citation type="submission" date="2022-01" db="EMBL/GenBank/DDBJ databases">
        <authorList>
            <person name="Yamashiro T."/>
            <person name="Shiraishi A."/>
            <person name="Satake H."/>
            <person name="Nakayama K."/>
        </authorList>
    </citation>
    <scope>NUCLEOTIDE SEQUENCE</scope>
</reference>
<dbReference type="PROSITE" id="PS50878">
    <property type="entry name" value="RT_POL"/>
    <property type="match status" value="1"/>
</dbReference>
<dbReference type="InterPro" id="IPR000477">
    <property type="entry name" value="RT_dom"/>
</dbReference>
<dbReference type="Proteomes" id="UP001151760">
    <property type="component" value="Unassembled WGS sequence"/>
</dbReference>
<dbReference type="CDD" id="cd01650">
    <property type="entry name" value="RT_nLTR_like"/>
    <property type="match status" value="1"/>
</dbReference>
<comment type="caution">
    <text evidence="2">The sequence shown here is derived from an EMBL/GenBank/DDBJ whole genome shotgun (WGS) entry which is preliminary data.</text>
</comment>
<dbReference type="Pfam" id="PF00078">
    <property type="entry name" value="RVT_1"/>
    <property type="match status" value="1"/>
</dbReference>
<sequence>MLKKVIRTWTMEFKSQQVGHTRDLKLKLSDLDKKLDQGGASNDILLSRLEVMKQLHDVQTSNHRDVMQKAKVRWAIEGDENSKYFHAIINKKRANLSVKGVMVDEDWIDDPFQVKQEFRNHFANRFQDPGPRKGSLNFSFPNRLNNDQVSELESPISIDEIRTTVWGCGVDKSPGPDGFTFEFFRKLWTVVRPDFCTAVKWFFDHGDFAIGCNSSFVALIPKVLDLKVVNDYRPISLIDVQTAFLPNRQILDGPFIINEVLARCKVIKQHAMIFKVDFAKAYDSIRWDFLDDVLIFLGFGTKWRSWIRGSLSSGKDSILVNGSLTLEFHLHRGLKQGDPLASFLFLLIMEALHLSFSRAVEAGIFTGIKVDPTITLSHLFYADDAVFIGEWSQANLKGIMHILQCFSLLSGMSINIQKSHLLGVGISENYVVEAAKSIGCSIMKTPFRYLGILVGDNMSSIKAWDETITKIKKRLSKWKLNTLSIGGRLTLLKSVLGSTPIYNMSIFKVPKSILNQMERLRRNFFNGVQDGDRKIAWVKWSKVLASKKFGGLGVSSFFALNRALLFKWVWRYLSQDNSLWFRVIAAIHGSIIHPLSAAYNSIWSSIIKEVKFLKDKGIDLISHCKIRVGNGTRTSFWNDLWIGDSLLKLSFHRLYALEEIKDLSVADKINAPNTSSFRRPIRGGIESQQLDQLLVVLDSIILSNMEDRWFWDLNGDGVFQVKDVRNLLDETFLPKVDVPTRWIKSIPIKVNVFAWKLFLDRLPTRSNLARRNVNVPSLECPLCSHATEDSSHLFFGCSVAKDVLKLICRWWDLDFHDVDSYDGWLSWFKSIRLGSKSKDVLEGVFYVSWWRLWYYRNELLFAVSKPRKSFIFDDIVLRSFNWCVARGNRTLSWVSWLQHPHLLSL</sequence>
<dbReference type="InterPro" id="IPR026960">
    <property type="entry name" value="RVT-Znf"/>
</dbReference>
<feature type="domain" description="Reverse transcriptase" evidence="1">
    <location>
        <begin position="201"/>
        <end position="454"/>
    </location>
</feature>
<name>A0ABQ5EQI7_9ASTR</name>
<dbReference type="PANTHER" id="PTHR33116:SF77">
    <property type="entry name" value="RNA-DIRECTED DNA POLYMERASE"/>
    <property type="match status" value="1"/>
</dbReference>
<evidence type="ECO:0000313" key="2">
    <source>
        <dbReference type="EMBL" id="GJT52968.1"/>
    </source>
</evidence>
<evidence type="ECO:0000259" key="1">
    <source>
        <dbReference type="PROSITE" id="PS50878"/>
    </source>
</evidence>
<gene>
    <name evidence="2" type="ORF">Tco_0988022</name>
</gene>
<protein>
    <submittedName>
        <fullName evidence="2">RNA-directed DNA polymerase, eukaryota</fullName>
    </submittedName>
</protein>
<dbReference type="EMBL" id="BQNB010016545">
    <property type="protein sequence ID" value="GJT52968.1"/>
    <property type="molecule type" value="Genomic_DNA"/>
</dbReference>
<dbReference type="PANTHER" id="PTHR33116">
    <property type="entry name" value="REVERSE TRANSCRIPTASE ZINC-BINDING DOMAIN-CONTAINING PROTEIN-RELATED-RELATED"/>
    <property type="match status" value="1"/>
</dbReference>
<keyword evidence="2" id="KW-0695">RNA-directed DNA polymerase</keyword>
<keyword evidence="2" id="KW-0808">Transferase</keyword>
<keyword evidence="2" id="KW-0548">Nucleotidyltransferase</keyword>
<proteinExistence type="predicted"/>